<keyword evidence="4" id="KW-1003">Cell membrane</keyword>
<keyword evidence="5 8" id="KW-0812">Transmembrane</keyword>
<feature type="transmembrane region" description="Helical" evidence="8">
    <location>
        <begin position="12"/>
        <end position="32"/>
    </location>
</feature>
<evidence type="ECO:0000313" key="10">
    <source>
        <dbReference type="Proteomes" id="UP000198604"/>
    </source>
</evidence>
<evidence type="ECO:0000256" key="4">
    <source>
        <dbReference type="ARBA" id="ARBA00022475"/>
    </source>
</evidence>
<evidence type="ECO:0000256" key="7">
    <source>
        <dbReference type="ARBA" id="ARBA00023136"/>
    </source>
</evidence>
<gene>
    <name evidence="9" type="ORF">BN1356_00417</name>
</gene>
<comment type="subcellular location">
    <subcellularLocation>
        <location evidence="1">Cell membrane</location>
        <topology evidence="1">Multi-pass membrane protein</topology>
    </subcellularLocation>
</comment>
<evidence type="ECO:0000256" key="1">
    <source>
        <dbReference type="ARBA" id="ARBA00004651"/>
    </source>
</evidence>
<feature type="transmembrane region" description="Helical" evidence="8">
    <location>
        <begin position="138"/>
        <end position="155"/>
    </location>
</feature>
<evidence type="ECO:0000256" key="8">
    <source>
        <dbReference type="SAM" id="Phobius"/>
    </source>
</evidence>
<dbReference type="RefSeq" id="WP_093649761.1">
    <property type="nucleotide sequence ID" value="NZ_CTEN01000001.1"/>
</dbReference>
<feature type="transmembrane region" description="Helical" evidence="8">
    <location>
        <begin position="186"/>
        <end position="205"/>
    </location>
</feature>
<name>A0A0E3WEP4_9STRE</name>
<feature type="transmembrane region" description="Helical" evidence="8">
    <location>
        <begin position="211"/>
        <end position="229"/>
    </location>
</feature>
<dbReference type="EMBL" id="CTEN01000001">
    <property type="protein sequence ID" value="CQR24049.1"/>
    <property type="molecule type" value="Genomic_DNA"/>
</dbReference>
<dbReference type="STRING" id="1608583.BN1356_00417"/>
<evidence type="ECO:0000256" key="5">
    <source>
        <dbReference type="ARBA" id="ARBA00022692"/>
    </source>
</evidence>
<comment type="similarity">
    <text evidence="2">Belongs to the AzlC family.</text>
</comment>
<dbReference type="Proteomes" id="UP000198604">
    <property type="component" value="Unassembled WGS sequence"/>
</dbReference>
<keyword evidence="7 8" id="KW-0472">Membrane</keyword>
<dbReference type="GO" id="GO:1903785">
    <property type="term" value="P:L-valine transmembrane transport"/>
    <property type="evidence" value="ECO:0007669"/>
    <property type="project" value="TreeGrafter"/>
</dbReference>
<protein>
    <submittedName>
        <fullName evidence="9">Integral membrane protein branched-chain amino acid permease</fullName>
    </submittedName>
</protein>
<feature type="transmembrane region" description="Helical" evidence="8">
    <location>
        <begin position="52"/>
        <end position="77"/>
    </location>
</feature>
<evidence type="ECO:0000256" key="3">
    <source>
        <dbReference type="ARBA" id="ARBA00022448"/>
    </source>
</evidence>
<keyword evidence="6 8" id="KW-1133">Transmembrane helix</keyword>
<dbReference type="Pfam" id="PF03591">
    <property type="entry name" value="AzlC"/>
    <property type="match status" value="1"/>
</dbReference>
<sequence length="231" mass="24927">MREKRFWAGVRAATPTVFGYLSIGLAFGIVAAKSGISPLETGLMSILIYAGSGQFALAALILVQAPLTSIALTIFLVNLRHFLMNLHTSTIFSKASFPQQILIGSFLTDESYGVMLGHHILHQEVSPFWMYGNNAASYLSWILATITGSLVGGFIPNPHAFGIDFALIAMFVAIFASQLQGILQKVALQKIVWILLVVLVSYFGFSRIISASLALLMATLLGCLTGVILDD</sequence>
<dbReference type="PANTHER" id="PTHR34979">
    <property type="entry name" value="INNER MEMBRANE PROTEIN YGAZ"/>
    <property type="match status" value="1"/>
</dbReference>
<dbReference type="InterPro" id="IPR011606">
    <property type="entry name" value="Brnchd-chn_aa_trnsp_permease"/>
</dbReference>
<reference evidence="10" key="1">
    <citation type="submission" date="2015-03" db="EMBL/GenBank/DDBJ databases">
        <authorList>
            <person name="Urmite Genomes"/>
        </authorList>
    </citation>
    <scope>NUCLEOTIDE SEQUENCE [LARGE SCALE GENOMIC DNA]</scope>
    <source>
        <strain evidence="10">FF10</strain>
    </source>
</reference>
<evidence type="ECO:0000313" key="9">
    <source>
        <dbReference type="EMBL" id="CQR24049.1"/>
    </source>
</evidence>
<evidence type="ECO:0000256" key="2">
    <source>
        <dbReference type="ARBA" id="ARBA00010735"/>
    </source>
</evidence>
<dbReference type="GO" id="GO:0005886">
    <property type="term" value="C:plasma membrane"/>
    <property type="evidence" value="ECO:0007669"/>
    <property type="project" value="UniProtKB-SubCell"/>
</dbReference>
<keyword evidence="3" id="KW-0813">Transport</keyword>
<dbReference type="AlphaFoldDB" id="A0A0E3WEP4"/>
<evidence type="ECO:0000256" key="6">
    <source>
        <dbReference type="ARBA" id="ARBA00022989"/>
    </source>
</evidence>
<dbReference type="PANTHER" id="PTHR34979:SF1">
    <property type="entry name" value="INNER MEMBRANE PROTEIN YGAZ"/>
    <property type="match status" value="1"/>
</dbReference>
<keyword evidence="10" id="KW-1185">Reference proteome</keyword>
<accession>A0A0E3WEP4</accession>
<feature type="transmembrane region" description="Helical" evidence="8">
    <location>
        <begin position="161"/>
        <end position="179"/>
    </location>
</feature>
<dbReference type="OrthoDB" id="3177005at2"/>
<organism evidence="9 10">
    <name type="scientific">Streptococcus varani</name>
    <dbReference type="NCBI Taxonomy" id="1608583"/>
    <lineage>
        <taxon>Bacteria</taxon>
        <taxon>Bacillati</taxon>
        <taxon>Bacillota</taxon>
        <taxon>Bacilli</taxon>
        <taxon>Lactobacillales</taxon>
        <taxon>Streptococcaceae</taxon>
        <taxon>Streptococcus</taxon>
    </lineage>
</organism>
<proteinExistence type="inferred from homology"/>